<dbReference type="PANTHER" id="PTHR40688:SF2">
    <property type="entry name" value="RIBBON-HELIX-HELIX PROTEIN COPG DOMAIN-CONTAINING PROTEIN"/>
    <property type="match status" value="1"/>
</dbReference>
<name>A0A6M4AT86_9SPHN</name>
<evidence type="ECO:0000259" key="1">
    <source>
        <dbReference type="Pfam" id="PF01402"/>
    </source>
</evidence>
<dbReference type="PANTHER" id="PTHR40688">
    <property type="match status" value="1"/>
</dbReference>
<accession>A0A6M4AT86</accession>
<evidence type="ECO:0000313" key="2">
    <source>
        <dbReference type="EMBL" id="QJQ32255.1"/>
    </source>
</evidence>
<dbReference type="EMBL" id="CP053015">
    <property type="protein sequence ID" value="QJQ32255.1"/>
    <property type="molecule type" value="Genomic_DNA"/>
</dbReference>
<dbReference type="Pfam" id="PF01402">
    <property type="entry name" value="RHH_1"/>
    <property type="match status" value="1"/>
</dbReference>
<protein>
    <submittedName>
        <fullName evidence="2">Ribbon-helix-helix protein, CopG family</fullName>
    </submittedName>
</protein>
<dbReference type="InterPro" id="IPR002145">
    <property type="entry name" value="CopG"/>
</dbReference>
<dbReference type="InterPro" id="IPR010985">
    <property type="entry name" value="Ribbon_hlx_hlx"/>
</dbReference>
<proteinExistence type="predicted"/>
<dbReference type="Proteomes" id="UP000503018">
    <property type="component" value="Chromosome"/>
</dbReference>
<dbReference type="AlphaFoldDB" id="A0A6M4AT86"/>
<dbReference type="InterPro" id="IPR052991">
    <property type="entry name" value="Non-func_TypeII_TA_Antitoxin"/>
</dbReference>
<feature type="domain" description="Ribbon-helix-helix protein CopG" evidence="1">
    <location>
        <begin position="14"/>
        <end position="52"/>
    </location>
</feature>
<dbReference type="SUPFAM" id="SSF47598">
    <property type="entry name" value="Ribbon-helix-helix"/>
    <property type="match status" value="1"/>
</dbReference>
<gene>
    <name evidence="2" type="ORF">GV829_07125</name>
</gene>
<organism evidence="2 3">
    <name type="scientific">Sphingomonas lacunae</name>
    <dbReference type="NCBI Taxonomy" id="2698828"/>
    <lineage>
        <taxon>Bacteria</taxon>
        <taxon>Pseudomonadati</taxon>
        <taxon>Pseudomonadota</taxon>
        <taxon>Alphaproteobacteria</taxon>
        <taxon>Sphingomonadales</taxon>
        <taxon>Sphingomonadaceae</taxon>
        <taxon>Sphingomonas</taxon>
    </lineage>
</organism>
<evidence type="ECO:0000313" key="3">
    <source>
        <dbReference type="Proteomes" id="UP000503018"/>
    </source>
</evidence>
<dbReference type="GO" id="GO:0006355">
    <property type="term" value="P:regulation of DNA-templated transcription"/>
    <property type="evidence" value="ECO:0007669"/>
    <property type="project" value="InterPro"/>
</dbReference>
<reference evidence="2 3" key="1">
    <citation type="submission" date="2020-01" db="EMBL/GenBank/DDBJ databases">
        <title>Sphingomonas sp. strain CSW-10.</title>
        <authorList>
            <person name="Chen W.-M."/>
        </authorList>
    </citation>
    <scope>NUCLEOTIDE SEQUENCE [LARGE SCALE GENOMIC DNA]</scope>
    <source>
        <strain evidence="2 3">CSW-10</strain>
    </source>
</reference>
<sequence length="102" mass="11018">MSSPAPRKPSNKSVVITARIDPETAALLDKVGAAQGRSRSWLVAQAVKKMAEEEAAYLAFIQEGLDDIAAGRTVPHEEVMAWLHDRYGEALERAEPMGSKAA</sequence>
<dbReference type="CDD" id="cd22233">
    <property type="entry name" value="RHH_CopAso-like"/>
    <property type="match status" value="1"/>
</dbReference>
<dbReference type="RefSeq" id="WP_169945312.1">
    <property type="nucleotide sequence ID" value="NZ_CP053015.1"/>
</dbReference>
<dbReference type="KEGG" id="slan:GV829_07125"/>
<keyword evidence="3" id="KW-1185">Reference proteome</keyword>